<dbReference type="GO" id="GO:0005509">
    <property type="term" value="F:calcium ion binding"/>
    <property type="evidence" value="ECO:0007669"/>
    <property type="project" value="InterPro"/>
</dbReference>
<dbReference type="EMBL" id="CH476736">
    <property type="protein sequence ID" value="EIE82937.1"/>
    <property type="molecule type" value="Genomic_DNA"/>
</dbReference>
<evidence type="ECO:0000256" key="5">
    <source>
        <dbReference type="ARBA" id="ARBA00022801"/>
    </source>
</evidence>
<comment type="catalytic activity">
    <reaction evidence="9">
        <text>N(4)-(alpha-D-Man-(1-&gt;2)-alpha-D-Man-(1-&gt;2)-alpha-D-Man-(1-&gt;3)-[alpha-D-Man-(1-&gt;2)-alpha-D-Man-(1-&gt;3)-[alpha-D-Man-(1-&gt;2)-alpha-D-Man-(1-&gt;6)]-alpha-D-Man-(1-&gt;6)]-beta-D-Man-(1-&gt;4)-beta-D-GlcNAc-(1-&gt;4)-beta-D-GlcNAc)-L-asparaginyl-[protein] (N-glucan mannose isomer 9A1,2,3B1,2,3) + 4 H2O = N(4)-(alpha-D-Man-(1-&gt;3)-[alpha-D-Man-(1-&gt;3)-[alpha-D-Man-(1-&gt;6)]-alpha-D-Man-(1-&gt;6)]-beta-D-Man-(1-&gt;4)-beta-D-GlcNAc-(1-&gt;4)-beta-D-GlcNAc)-L-asparaginyl-[protein] (N-glucan mannose isomer 5A1,2) + 4 beta-D-mannose</text>
        <dbReference type="Rhea" id="RHEA:56008"/>
        <dbReference type="Rhea" id="RHEA-COMP:14356"/>
        <dbReference type="Rhea" id="RHEA-COMP:14367"/>
        <dbReference type="ChEBI" id="CHEBI:15377"/>
        <dbReference type="ChEBI" id="CHEBI:28563"/>
        <dbReference type="ChEBI" id="CHEBI:59087"/>
        <dbReference type="ChEBI" id="CHEBI:139493"/>
        <dbReference type="EC" id="3.2.1.113"/>
    </reaction>
</comment>
<evidence type="ECO:0000256" key="10">
    <source>
        <dbReference type="PIRSR" id="PIRSR601382-2"/>
    </source>
</evidence>
<evidence type="ECO:0000256" key="7">
    <source>
        <dbReference type="ARBA" id="ARBA00023157"/>
    </source>
</evidence>
<dbReference type="RefSeq" id="XP_067518333.1">
    <property type="nucleotide sequence ID" value="XM_067662232.1"/>
</dbReference>
<keyword evidence="15" id="KW-1185">Reference proteome</keyword>
<feature type="chain" id="PRO_5003637693" description="alpha-1,2-Mannosidase" evidence="13">
    <location>
        <begin position="23"/>
        <end position="451"/>
    </location>
</feature>
<evidence type="ECO:0000256" key="6">
    <source>
        <dbReference type="ARBA" id="ARBA00022837"/>
    </source>
</evidence>
<dbReference type="GO" id="GO:0005975">
    <property type="term" value="P:carbohydrate metabolic process"/>
    <property type="evidence" value="ECO:0007669"/>
    <property type="project" value="InterPro"/>
</dbReference>
<dbReference type="GO" id="GO:0005783">
    <property type="term" value="C:endoplasmic reticulum"/>
    <property type="evidence" value="ECO:0007669"/>
    <property type="project" value="TreeGrafter"/>
</dbReference>
<dbReference type="EC" id="3.2.1.-" evidence="12"/>
<evidence type="ECO:0000256" key="8">
    <source>
        <dbReference type="ARBA" id="ARBA00047669"/>
    </source>
</evidence>
<comment type="catalytic activity">
    <reaction evidence="8">
        <text>N(4)-(alpha-D-Man-(1-&gt;2)-alpha-D-Man-(1-&gt;2)-alpha-D-Man-(1-&gt;3)-[alpha-D-Man-(1-&gt;3)-[alpha-D-Man-(1-&gt;2)-alpha-D-Man-(1-&gt;6)]-alpha-D-Man-(1-&gt;6)]-beta-D-Man-(1-&gt;4)-beta-D-GlcNAc-(1-&gt;4)-beta-D-GlcNAc)-L-asparaginyl-[protein] (N-glucan mannose isomer 8A1,2,3B1,3) + 3 H2O = N(4)-(alpha-D-Man-(1-&gt;3)-[alpha-D-Man-(1-&gt;3)-[alpha-D-Man-(1-&gt;6)]-alpha-D-Man-(1-&gt;6)]-beta-D-Man-(1-&gt;4)-beta-D-GlcNAc-(1-&gt;4)-beta-D-GlcNAc)-L-asparaginyl-[protein] (N-glucan mannose isomer 5A1,2) + 3 beta-D-mannose</text>
        <dbReference type="Rhea" id="RHEA:56028"/>
        <dbReference type="Rhea" id="RHEA-COMP:14358"/>
        <dbReference type="Rhea" id="RHEA-COMP:14367"/>
        <dbReference type="ChEBI" id="CHEBI:15377"/>
        <dbReference type="ChEBI" id="CHEBI:28563"/>
        <dbReference type="ChEBI" id="CHEBI:59087"/>
        <dbReference type="ChEBI" id="CHEBI:60628"/>
        <dbReference type="EC" id="3.2.1.113"/>
    </reaction>
</comment>
<dbReference type="GO" id="GO:0036503">
    <property type="term" value="P:ERAD pathway"/>
    <property type="evidence" value="ECO:0007669"/>
    <property type="project" value="UniProtKB-ARBA"/>
</dbReference>
<dbReference type="InterPro" id="IPR012341">
    <property type="entry name" value="6hp_glycosidase-like_sf"/>
</dbReference>
<feature type="signal peptide" evidence="13">
    <location>
        <begin position="1"/>
        <end position="22"/>
    </location>
</feature>
<dbReference type="VEuPathDB" id="FungiDB:RO3G_07642"/>
<reference evidence="14 15" key="1">
    <citation type="journal article" date="2009" name="PLoS Genet.">
        <title>Genomic analysis of the basal lineage fungus Rhizopus oryzae reveals a whole-genome duplication.</title>
        <authorList>
            <person name="Ma L.-J."/>
            <person name="Ibrahim A.S."/>
            <person name="Skory C."/>
            <person name="Grabherr M.G."/>
            <person name="Burger G."/>
            <person name="Butler M."/>
            <person name="Elias M."/>
            <person name="Idnurm A."/>
            <person name="Lang B.F."/>
            <person name="Sone T."/>
            <person name="Abe A."/>
            <person name="Calvo S.E."/>
            <person name="Corrochano L.M."/>
            <person name="Engels R."/>
            <person name="Fu J."/>
            <person name="Hansberg W."/>
            <person name="Kim J.-M."/>
            <person name="Kodira C.D."/>
            <person name="Koehrsen M.J."/>
            <person name="Liu B."/>
            <person name="Miranda-Saavedra D."/>
            <person name="O'Leary S."/>
            <person name="Ortiz-Castellanos L."/>
            <person name="Poulter R."/>
            <person name="Rodriguez-Romero J."/>
            <person name="Ruiz-Herrera J."/>
            <person name="Shen Y.-Q."/>
            <person name="Zeng Q."/>
            <person name="Galagan J."/>
            <person name="Birren B.W."/>
            <person name="Cuomo C.A."/>
            <person name="Wickes B.L."/>
        </authorList>
    </citation>
    <scope>NUCLEOTIDE SEQUENCE [LARGE SCALE GENOMIC DNA]</scope>
    <source>
        <strain evidence="15">RA 99-880 / ATCC MYA-4621 / FGSC 9543 / NRRL 43880</strain>
    </source>
</reference>
<dbReference type="SUPFAM" id="SSF48225">
    <property type="entry name" value="Seven-hairpin glycosidases"/>
    <property type="match status" value="1"/>
</dbReference>
<evidence type="ECO:0000313" key="14">
    <source>
        <dbReference type="EMBL" id="EIE82937.1"/>
    </source>
</evidence>
<dbReference type="OrthoDB" id="8118055at2759"/>
<dbReference type="PANTHER" id="PTHR11742">
    <property type="entry name" value="MANNOSYL-OLIGOSACCHARIDE ALPHA-1,2-MANNOSIDASE-RELATED"/>
    <property type="match status" value="1"/>
</dbReference>
<feature type="binding site" evidence="10">
    <location>
        <position position="432"/>
    </location>
    <ligand>
        <name>Ca(2+)</name>
        <dbReference type="ChEBI" id="CHEBI:29108"/>
    </ligand>
</feature>
<evidence type="ECO:0000256" key="4">
    <source>
        <dbReference type="ARBA" id="ARBA00022723"/>
    </source>
</evidence>
<comment type="similarity">
    <text evidence="3 12">Belongs to the glycosyl hydrolase 47 family.</text>
</comment>
<evidence type="ECO:0000313" key="15">
    <source>
        <dbReference type="Proteomes" id="UP000009138"/>
    </source>
</evidence>
<keyword evidence="6 10" id="KW-0106">Calcium</keyword>
<evidence type="ECO:0000256" key="11">
    <source>
        <dbReference type="PIRSR" id="PIRSR601382-3"/>
    </source>
</evidence>
<accession>I1C3A7</accession>
<dbReference type="InterPro" id="IPR050749">
    <property type="entry name" value="Glycosyl_Hydrolase_47"/>
</dbReference>
<dbReference type="GO" id="GO:0016020">
    <property type="term" value="C:membrane"/>
    <property type="evidence" value="ECO:0007669"/>
    <property type="project" value="InterPro"/>
</dbReference>
<keyword evidence="7 11" id="KW-1015">Disulfide bond</keyword>
<proteinExistence type="inferred from homology"/>
<comment type="pathway">
    <text evidence="2">Protein modification; protein glycosylation.</text>
</comment>
<dbReference type="PANTHER" id="PTHR11742:SF55">
    <property type="entry name" value="ENDOPLASMIC RETICULUM MANNOSYL-OLIGOSACCHARIDE 1,2-ALPHA-MANNOSIDASE"/>
    <property type="match status" value="1"/>
</dbReference>
<comment type="cofactor">
    <cofactor evidence="1 10">
        <name>Ca(2+)</name>
        <dbReference type="ChEBI" id="CHEBI:29108"/>
    </cofactor>
</comment>
<dbReference type="STRING" id="246409.I1C3A7"/>
<evidence type="ECO:0000256" key="1">
    <source>
        <dbReference type="ARBA" id="ARBA00001913"/>
    </source>
</evidence>
<dbReference type="InterPro" id="IPR001382">
    <property type="entry name" value="Glyco_hydro_47"/>
</dbReference>
<feature type="disulfide bond" evidence="11">
    <location>
        <begin position="278"/>
        <end position="307"/>
    </location>
</feature>
<dbReference type="eggNOG" id="KOG2204">
    <property type="taxonomic scope" value="Eukaryota"/>
</dbReference>
<dbReference type="Pfam" id="PF01532">
    <property type="entry name" value="Glyco_hydro_47"/>
    <property type="match status" value="1"/>
</dbReference>
<evidence type="ECO:0000256" key="12">
    <source>
        <dbReference type="RuleBase" id="RU361193"/>
    </source>
</evidence>
<dbReference type="InParanoid" id="I1C3A7"/>
<evidence type="ECO:0000256" key="2">
    <source>
        <dbReference type="ARBA" id="ARBA00004922"/>
    </source>
</evidence>
<keyword evidence="5 12" id="KW-0378">Hydrolase</keyword>
<dbReference type="Gene3D" id="1.50.10.10">
    <property type="match status" value="2"/>
</dbReference>
<dbReference type="GeneID" id="93614613"/>
<dbReference type="PRINTS" id="PR00747">
    <property type="entry name" value="GLYHDRLASE47"/>
</dbReference>
<dbReference type="InterPro" id="IPR036026">
    <property type="entry name" value="Seven-hairpin_glycosidases"/>
</dbReference>
<dbReference type="GO" id="GO:0004571">
    <property type="term" value="F:mannosyl-oligosaccharide 1,2-alpha-mannosidase activity"/>
    <property type="evidence" value="ECO:0007669"/>
    <property type="project" value="UniProtKB-EC"/>
</dbReference>
<evidence type="ECO:0000256" key="9">
    <source>
        <dbReference type="ARBA" id="ARBA00048605"/>
    </source>
</evidence>
<sequence>MHSKQISYKTLLVLFFLHLTTALTTIDPRAEEVKKAFKHAWDGYSKYAYGHDEIQPLSNGVSDSRNGWGASIFDGLDTMIIMGLEEDYNRGLEHVKKVNWTVTNAPSKTFETNIRYLGGLLSAYDLKGDLSLLQKAVELADKVIMPSFDTPNRMPAAFVDVENQRPAKGNIITLAEFGSLQLELVRLSQLTGNLKYERAGNHILEKISRVPSRVPGLYPMIWDLETFTPRSKRLQLDMWNSAVGSMRRYLRSETHYGKVYLAEIEKNYKLMRSGELVCFMPGNLLLGAAYLKDRKIGRFAFELMESCYDTWAHSPTGLAPETWSWIDKSQNLAVFPENMRKSMLTTGFIAQDTGYDLRPETVESLFYFYRMTGDKTYQDKAWNIFQAIEKYCKTSAGYTRVSDVMNLNNVGGLDFEESDPNYISLDEYVFNTEAHPFKLKTPIRVQARTFS</sequence>
<name>I1C3A7_RHIO9</name>
<keyword evidence="12" id="KW-0326">Glycosidase</keyword>
<evidence type="ECO:0000256" key="13">
    <source>
        <dbReference type="SAM" id="SignalP"/>
    </source>
</evidence>
<dbReference type="Proteomes" id="UP000009138">
    <property type="component" value="Unassembled WGS sequence"/>
</dbReference>
<gene>
    <name evidence="14" type="ORF">RO3G_07642</name>
</gene>
<keyword evidence="4 10" id="KW-0479">Metal-binding</keyword>
<protein>
    <recommendedName>
        <fullName evidence="12">alpha-1,2-Mannosidase</fullName>
        <ecNumber evidence="12">3.2.1.-</ecNumber>
    </recommendedName>
</protein>
<dbReference type="AlphaFoldDB" id="I1C3A7"/>
<evidence type="ECO:0000256" key="3">
    <source>
        <dbReference type="ARBA" id="ARBA00007658"/>
    </source>
</evidence>
<organism evidence="14 15">
    <name type="scientific">Rhizopus delemar (strain RA 99-880 / ATCC MYA-4621 / FGSC 9543 / NRRL 43880)</name>
    <name type="common">Mucormycosis agent</name>
    <name type="synonym">Rhizopus arrhizus var. delemar</name>
    <dbReference type="NCBI Taxonomy" id="246409"/>
    <lineage>
        <taxon>Eukaryota</taxon>
        <taxon>Fungi</taxon>
        <taxon>Fungi incertae sedis</taxon>
        <taxon>Mucoromycota</taxon>
        <taxon>Mucoromycotina</taxon>
        <taxon>Mucoromycetes</taxon>
        <taxon>Mucorales</taxon>
        <taxon>Mucorineae</taxon>
        <taxon>Rhizopodaceae</taxon>
        <taxon>Rhizopus</taxon>
    </lineage>
</organism>
<keyword evidence="13" id="KW-0732">Signal</keyword>
<dbReference type="OMA" id="YQDKAWK"/>